<gene>
    <name evidence="3" type="ORF">HCX48_05600</name>
</gene>
<dbReference type="Pfam" id="PF00563">
    <property type="entry name" value="EAL"/>
    <property type="match status" value="1"/>
</dbReference>
<comment type="caution">
    <text evidence="3">The sequence shown here is derived from an EMBL/GenBank/DDBJ whole genome shotgun (WGS) entry which is preliminary data.</text>
</comment>
<dbReference type="InterPro" id="IPR000160">
    <property type="entry name" value="GGDEF_dom"/>
</dbReference>
<dbReference type="EMBL" id="JAATWB010000003">
    <property type="protein sequence ID" value="NJA88699.1"/>
    <property type="molecule type" value="Genomic_DNA"/>
</dbReference>
<dbReference type="InterPro" id="IPR029787">
    <property type="entry name" value="Nucleotide_cyclase"/>
</dbReference>
<dbReference type="SMART" id="SM00052">
    <property type="entry name" value="EAL"/>
    <property type="match status" value="1"/>
</dbReference>
<sequence length="625" mass="69870">MTPRLTESAAHSDRVVDAGQRQFVFINDGRLQEMPTVRNLLRFLVPVRSHAPSHETLERFLADEELYALPVVDANDRPLALVDRRKFIEFFSKPYSREIFGRRSIVDLLQHAEYQSTAPVIVEDSCSVEDVAQIIITAGMQHMVTGFIVSSAGRYLGVANGHDLLNVITQRKQSELYYLAHYDHLTGIPNRVLLADRLDQACRDSQRKGTLAALLFVDVDRFKQINDSLGHSVGDAVLRVVVERLKKSARRNDTLARLGGDEFVILMEDLEDAADVDRVAQRLLDSMRERIELFGHSLVVTVSVGAALYPVDDTALSPLLAKADAAMYEAKSAGRNRFCRYSKATAMYNPARMSLENDLRRAIESNELVLFFQPQVELASHELRGVEALVRWQHPERGLVSPVHFIPVAEESGLIVPLGNWVLRESLRQLREWNQQGLPPLRMSINISALQFRQGDLPRYLAEQLTAFAVDPQQVELELTESVLMNDVEGVLRTLQEIKSLGVSLAIDDFGTGYSSLSYLRRFPIDRLKIDQSFVRDIEQTPANESIARAIVALADSLSLGIVAEGIEKRSEKAILQHMRCAEGQGYLFAKPLPADDIVAWIGHHLQSQGRPAFPAAAPVPALSC</sequence>
<evidence type="ECO:0000313" key="3">
    <source>
        <dbReference type="EMBL" id="NJA88699.1"/>
    </source>
</evidence>
<organism evidence="3 4">
    <name type="scientific">Rhodocyclus gracilis</name>
    <dbReference type="NCBI Taxonomy" id="2929842"/>
    <lineage>
        <taxon>Bacteria</taxon>
        <taxon>Pseudomonadati</taxon>
        <taxon>Pseudomonadota</taxon>
        <taxon>Betaproteobacteria</taxon>
        <taxon>Rhodocyclales</taxon>
        <taxon>Rhodocyclaceae</taxon>
        <taxon>Rhodocyclus</taxon>
    </lineage>
</organism>
<name>A0ABX0WJC1_9RHOO</name>
<protein>
    <submittedName>
        <fullName evidence="3">EAL domain-containing protein</fullName>
    </submittedName>
</protein>
<dbReference type="Gene3D" id="3.10.580.10">
    <property type="entry name" value="CBS-domain"/>
    <property type="match status" value="1"/>
</dbReference>
<feature type="domain" description="EAL" evidence="1">
    <location>
        <begin position="352"/>
        <end position="606"/>
    </location>
</feature>
<dbReference type="PANTHER" id="PTHR44757">
    <property type="entry name" value="DIGUANYLATE CYCLASE DGCP"/>
    <property type="match status" value="1"/>
</dbReference>
<dbReference type="InterPro" id="IPR052155">
    <property type="entry name" value="Biofilm_reg_signaling"/>
</dbReference>
<dbReference type="RefSeq" id="WP_167681179.1">
    <property type="nucleotide sequence ID" value="NZ_JAATWB010000003.1"/>
</dbReference>
<dbReference type="NCBIfam" id="TIGR00254">
    <property type="entry name" value="GGDEF"/>
    <property type="match status" value="1"/>
</dbReference>
<dbReference type="PANTHER" id="PTHR44757:SF2">
    <property type="entry name" value="BIOFILM ARCHITECTURE MAINTENANCE PROTEIN MBAA"/>
    <property type="match status" value="1"/>
</dbReference>
<dbReference type="InterPro" id="IPR043128">
    <property type="entry name" value="Rev_trsase/Diguanyl_cyclase"/>
</dbReference>
<dbReference type="SUPFAM" id="SSF55073">
    <property type="entry name" value="Nucleotide cyclase"/>
    <property type="match status" value="1"/>
</dbReference>
<dbReference type="CDD" id="cd01948">
    <property type="entry name" value="EAL"/>
    <property type="match status" value="1"/>
</dbReference>
<dbReference type="SMART" id="SM00267">
    <property type="entry name" value="GGDEF"/>
    <property type="match status" value="1"/>
</dbReference>
<dbReference type="Gene3D" id="3.20.20.450">
    <property type="entry name" value="EAL domain"/>
    <property type="match status" value="1"/>
</dbReference>
<accession>A0ABX0WJC1</accession>
<dbReference type="PROSITE" id="PS50883">
    <property type="entry name" value="EAL"/>
    <property type="match status" value="1"/>
</dbReference>
<feature type="domain" description="GGDEF" evidence="2">
    <location>
        <begin position="210"/>
        <end position="343"/>
    </location>
</feature>
<dbReference type="SUPFAM" id="SSF141868">
    <property type="entry name" value="EAL domain-like"/>
    <property type="match status" value="1"/>
</dbReference>
<evidence type="ECO:0000313" key="4">
    <source>
        <dbReference type="Proteomes" id="UP000720344"/>
    </source>
</evidence>
<dbReference type="CDD" id="cd01949">
    <property type="entry name" value="GGDEF"/>
    <property type="match status" value="1"/>
</dbReference>
<dbReference type="InterPro" id="IPR046342">
    <property type="entry name" value="CBS_dom_sf"/>
</dbReference>
<dbReference type="Pfam" id="PF00990">
    <property type="entry name" value="GGDEF"/>
    <property type="match status" value="1"/>
</dbReference>
<dbReference type="Gene3D" id="3.30.70.270">
    <property type="match status" value="1"/>
</dbReference>
<dbReference type="InterPro" id="IPR035919">
    <property type="entry name" value="EAL_sf"/>
</dbReference>
<dbReference type="InterPro" id="IPR001633">
    <property type="entry name" value="EAL_dom"/>
</dbReference>
<keyword evidence="4" id="KW-1185">Reference proteome</keyword>
<proteinExistence type="predicted"/>
<evidence type="ECO:0000259" key="1">
    <source>
        <dbReference type="PROSITE" id="PS50883"/>
    </source>
</evidence>
<dbReference type="Proteomes" id="UP000720344">
    <property type="component" value="Unassembled WGS sequence"/>
</dbReference>
<reference evidence="4" key="1">
    <citation type="submission" date="2020-03" db="EMBL/GenBank/DDBJ databases">
        <title>Whole-genome sequence of the purple nonsulfur bacterium Rhodocyclus tenuis DSM112.</title>
        <authorList>
            <person name="Kyndt J.A."/>
            <person name="Meyer T.E."/>
        </authorList>
    </citation>
    <scope>NUCLEOTIDE SEQUENCE [LARGE SCALE GENOMIC DNA]</scope>
    <source>
        <strain evidence="4">DSM 112</strain>
    </source>
</reference>
<dbReference type="PROSITE" id="PS50887">
    <property type="entry name" value="GGDEF"/>
    <property type="match status" value="1"/>
</dbReference>
<dbReference type="SUPFAM" id="SSF54631">
    <property type="entry name" value="CBS-domain pair"/>
    <property type="match status" value="1"/>
</dbReference>
<evidence type="ECO:0000259" key="2">
    <source>
        <dbReference type="PROSITE" id="PS50887"/>
    </source>
</evidence>